<dbReference type="InterPro" id="IPR023616">
    <property type="entry name" value="Cyt_c_oxase-like_su1_dom"/>
</dbReference>
<dbReference type="PANTHER" id="PTHR10422:SF29">
    <property type="entry name" value="CYTOCHROME C OXIDASE SUBUNIT 1 HOMOLOG, BACTEROID"/>
    <property type="match status" value="1"/>
</dbReference>
<feature type="transmembrane region" description="Helical" evidence="3">
    <location>
        <begin position="292"/>
        <end position="314"/>
    </location>
</feature>
<dbReference type="Gene3D" id="1.20.210.10">
    <property type="entry name" value="Cytochrome c oxidase-like, subunit I domain"/>
    <property type="match status" value="1"/>
</dbReference>
<sequence>MMAEVIEKNKAGHEGGTALSFITGAPVASVETNLMRAHAYAALFCLIIAALFGTAIAIKLVQPEFLSGHVETTWGSMRANHTQGILFGWLGNAFIAFLYFAVPRLAGRPVMSRALGWLLFALWNAGVVLLGWTLVTINLPDTFWAIKPLEWTEFPLAVNLVTELCLGLMAWQFIPPLARKPNDDGMYVSSWYIIGGLTFTLFAFPVGSLVPQLVPGAIGAAFSGLWIHDSIGLFVTPFALAIAFYVIPVRTKLPIYSHFLSMLGFWLLFFVYPLNGIHHYVYSSIPMDTQRAAIAASIIMGFDVILVVFNLLMSLRRQGALVSRDIPLRFVWTGVVMYLVVSLQGSLQAIMPMQRYIHFTDWVIGHSHLAMLGFATFVTLGGIAHIWERSLGSRYHRGYMNLAYWLILSGLMIMLVDLTVAGLVQGQLWNSGAPWMDSVRISHGYWLVRAASAAPILAGFALFIAGMFTGISNRNTSGSQPLPNTGAQLPQTNHG</sequence>
<feature type="transmembrane region" description="Helical" evidence="3">
    <location>
        <begin position="253"/>
        <end position="272"/>
    </location>
</feature>
<dbReference type="SUPFAM" id="SSF81442">
    <property type="entry name" value="Cytochrome c oxidase subunit I-like"/>
    <property type="match status" value="1"/>
</dbReference>
<feature type="transmembrane region" description="Helical" evidence="3">
    <location>
        <begin position="326"/>
        <end position="347"/>
    </location>
</feature>
<organism evidence="5 6">
    <name type="scientific">Sulfuriferula nivalis</name>
    <dbReference type="NCBI Taxonomy" id="2675298"/>
    <lineage>
        <taxon>Bacteria</taxon>
        <taxon>Pseudomonadati</taxon>
        <taxon>Pseudomonadota</taxon>
        <taxon>Betaproteobacteria</taxon>
        <taxon>Nitrosomonadales</taxon>
        <taxon>Sulfuricellaceae</taxon>
        <taxon>Sulfuriferula</taxon>
    </lineage>
</organism>
<feature type="domain" description="Cytochrome oxidase subunit I profile" evidence="4">
    <location>
        <begin position="228"/>
        <end position="495"/>
    </location>
</feature>
<protein>
    <submittedName>
        <fullName evidence="5">Membrane protein</fullName>
    </submittedName>
</protein>
<evidence type="ECO:0000256" key="3">
    <source>
        <dbReference type="SAM" id="Phobius"/>
    </source>
</evidence>
<name>A0A809RIJ1_9PROT</name>
<feature type="transmembrane region" description="Helical" evidence="3">
    <location>
        <begin position="39"/>
        <end position="61"/>
    </location>
</feature>
<dbReference type="InterPro" id="IPR000883">
    <property type="entry name" value="Cyt_C_Oxase_1"/>
</dbReference>
<dbReference type="GO" id="GO:0006119">
    <property type="term" value="P:oxidative phosphorylation"/>
    <property type="evidence" value="ECO:0007669"/>
    <property type="project" value="UniProtKB-UniPathway"/>
</dbReference>
<feature type="transmembrane region" description="Helical" evidence="3">
    <location>
        <begin position="81"/>
        <end position="102"/>
    </location>
</feature>
<proteinExistence type="predicted"/>
<dbReference type="GO" id="GO:0022904">
    <property type="term" value="P:respiratory electron transport chain"/>
    <property type="evidence" value="ECO:0007669"/>
    <property type="project" value="TreeGrafter"/>
</dbReference>
<dbReference type="EMBL" id="AP021881">
    <property type="protein sequence ID" value="BBP01325.1"/>
    <property type="molecule type" value="Genomic_DNA"/>
</dbReference>
<feature type="region of interest" description="Disordered" evidence="2">
    <location>
        <begin position="476"/>
        <end position="495"/>
    </location>
</feature>
<evidence type="ECO:0000313" key="5">
    <source>
        <dbReference type="EMBL" id="BBP01325.1"/>
    </source>
</evidence>
<dbReference type="UniPathway" id="UPA00705"/>
<keyword evidence="3" id="KW-0812">Transmembrane</keyword>
<evidence type="ECO:0000256" key="2">
    <source>
        <dbReference type="SAM" id="MobiDB-lite"/>
    </source>
</evidence>
<dbReference type="KEGG" id="sniv:SFSGTM_20330"/>
<keyword evidence="1" id="KW-0679">Respiratory chain</keyword>
<dbReference type="PANTHER" id="PTHR10422">
    <property type="entry name" value="CYTOCHROME C OXIDASE SUBUNIT 1"/>
    <property type="match status" value="1"/>
</dbReference>
<dbReference type="Pfam" id="PF00115">
    <property type="entry name" value="COX1"/>
    <property type="match status" value="1"/>
</dbReference>
<dbReference type="InterPro" id="IPR036927">
    <property type="entry name" value="Cyt_c_oxase-like_su1_sf"/>
</dbReference>
<keyword evidence="1" id="KW-0249">Electron transport</keyword>
<dbReference type="AlphaFoldDB" id="A0A809RIJ1"/>
<feature type="transmembrane region" description="Helical" evidence="3">
    <location>
        <begin position="444"/>
        <end position="468"/>
    </location>
</feature>
<dbReference type="GO" id="GO:0004129">
    <property type="term" value="F:cytochrome-c oxidase activity"/>
    <property type="evidence" value="ECO:0007669"/>
    <property type="project" value="InterPro"/>
</dbReference>
<evidence type="ECO:0000256" key="1">
    <source>
        <dbReference type="ARBA" id="ARBA00022660"/>
    </source>
</evidence>
<gene>
    <name evidence="5" type="ORF">SFSGTM_20330</name>
</gene>
<feature type="transmembrane region" description="Helical" evidence="3">
    <location>
        <begin position="226"/>
        <end position="246"/>
    </location>
</feature>
<keyword evidence="3" id="KW-0472">Membrane</keyword>
<feature type="transmembrane region" description="Helical" evidence="3">
    <location>
        <begin position="114"/>
        <end position="134"/>
    </location>
</feature>
<feature type="transmembrane region" description="Helical" evidence="3">
    <location>
        <begin position="399"/>
        <end position="424"/>
    </location>
</feature>
<feature type="transmembrane region" description="Helical" evidence="3">
    <location>
        <begin position="186"/>
        <end position="206"/>
    </location>
</feature>
<dbReference type="GO" id="GO:0020037">
    <property type="term" value="F:heme binding"/>
    <property type="evidence" value="ECO:0007669"/>
    <property type="project" value="InterPro"/>
</dbReference>
<keyword evidence="3" id="KW-1133">Transmembrane helix</keyword>
<evidence type="ECO:0000313" key="6">
    <source>
        <dbReference type="Proteomes" id="UP000463939"/>
    </source>
</evidence>
<feature type="transmembrane region" description="Helical" evidence="3">
    <location>
        <begin position="154"/>
        <end position="174"/>
    </location>
</feature>
<dbReference type="GO" id="GO:0015990">
    <property type="term" value="P:electron transport coupled proton transport"/>
    <property type="evidence" value="ECO:0007669"/>
    <property type="project" value="TreeGrafter"/>
</dbReference>
<dbReference type="Proteomes" id="UP000463939">
    <property type="component" value="Chromosome"/>
</dbReference>
<reference evidence="6" key="1">
    <citation type="submission" date="2019-11" db="EMBL/GenBank/DDBJ databases">
        <title>Isolation and characterization of a novel species in the genus Sulfuriferula.</title>
        <authorList>
            <person name="Mochizuki J."/>
            <person name="Kojima H."/>
            <person name="Fukui M."/>
        </authorList>
    </citation>
    <scope>NUCLEOTIDE SEQUENCE [LARGE SCALE GENOMIC DNA]</scope>
    <source>
        <strain evidence="6">SGTM</strain>
    </source>
</reference>
<evidence type="ECO:0000259" key="4">
    <source>
        <dbReference type="PROSITE" id="PS50855"/>
    </source>
</evidence>
<feature type="transmembrane region" description="Helical" evidence="3">
    <location>
        <begin position="367"/>
        <end position="387"/>
    </location>
</feature>
<accession>A0A809RIJ1</accession>
<keyword evidence="1" id="KW-0813">Transport</keyword>
<dbReference type="GO" id="GO:0016020">
    <property type="term" value="C:membrane"/>
    <property type="evidence" value="ECO:0007669"/>
    <property type="project" value="InterPro"/>
</dbReference>
<dbReference type="PROSITE" id="PS50855">
    <property type="entry name" value="COX1"/>
    <property type="match status" value="1"/>
</dbReference>
<keyword evidence="6" id="KW-1185">Reference proteome</keyword>